<feature type="signal peptide" evidence="1">
    <location>
        <begin position="1"/>
        <end position="19"/>
    </location>
</feature>
<organism evidence="2 3">
    <name type="scientific">Uliginosibacterium paludis</name>
    <dbReference type="NCBI Taxonomy" id="1615952"/>
    <lineage>
        <taxon>Bacteria</taxon>
        <taxon>Pseudomonadati</taxon>
        <taxon>Pseudomonadota</taxon>
        <taxon>Betaproteobacteria</taxon>
        <taxon>Rhodocyclales</taxon>
        <taxon>Zoogloeaceae</taxon>
        <taxon>Uliginosibacterium</taxon>
    </lineage>
</organism>
<comment type="caution">
    <text evidence="2">The sequence shown here is derived from an EMBL/GenBank/DDBJ whole genome shotgun (WGS) entry which is preliminary data.</text>
</comment>
<dbReference type="PROSITE" id="PS51257">
    <property type="entry name" value="PROKAR_LIPOPROTEIN"/>
    <property type="match status" value="1"/>
</dbReference>
<name>A0ABV2CVK5_9RHOO</name>
<evidence type="ECO:0000313" key="2">
    <source>
        <dbReference type="EMBL" id="MET1491954.1"/>
    </source>
</evidence>
<evidence type="ECO:0008006" key="4">
    <source>
        <dbReference type="Google" id="ProtNLM"/>
    </source>
</evidence>
<gene>
    <name evidence="2" type="ORF">ABVT11_19095</name>
</gene>
<dbReference type="EMBL" id="JBEWLZ010000018">
    <property type="protein sequence ID" value="MET1491954.1"/>
    <property type="molecule type" value="Genomic_DNA"/>
</dbReference>
<sequence>MTFKRFGGAVSLGATLVLAGCGGGGGGGGGAAESVAVASSSSAASAASSASSTSSAGSSSAGSSSSVATVSATLAVACNRVTDANCGATSATQYAGSGIGVWSATGGTSAASLNFSLSGVSGKTVTLIWTNTSTAAQSGIASTANVVEGDSSAAARLREIQSATQATTDATLEASRSARLAGVMASSVATVSAAYVTGDSRSWYEAVNATTLTTTLRKQVSLSTGQLLNIWVPDSEWTTSGASYKVTQSQVDALATKFARSGNGIFDIATTVAGAPWGSTGSSALIASTQDVNIVVTNFVSDNTAGGLVGYFYELNNYNKGSGIFANSNEALVFFIDSETLASSSASAQDLMASVLAHEFTHMINFYQRTVLKGVRFETWLEEVSAMMMEDIVNPQIVTTYNDIRDSRLPGWLASGINNCSLTAYVESTSSSCFSYSIGGAYGAYLLRQYGLSFYQSLLQGTSSSAVTALDTAIKASDSTASFATSVKRWGAAIALLDASVLPTGYGYPARAITVGSNSWNLPALSGPTYASMRKISSTLPSSLNAYAHAAQTFSASGSSFTRTVIIPANTTLTVVVN</sequence>
<dbReference type="Pfam" id="PF10460">
    <property type="entry name" value="Peptidase_M30"/>
    <property type="match status" value="1"/>
</dbReference>
<reference evidence="2 3" key="1">
    <citation type="submission" date="2024-07" db="EMBL/GenBank/DDBJ databases">
        <title>Uliginosibacterium paludis KCTC:42655.</title>
        <authorList>
            <person name="Kim M.K."/>
        </authorList>
    </citation>
    <scope>NUCLEOTIDE SEQUENCE [LARGE SCALE GENOMIC DNA]</scope>
    <source>
        <strain evidence="2 3">KCTC 42655</strain>
    </source>
</reference>
<keyword evidence="1" id="KW-0732">Signal</keyword>
<evidence type="ECO:0000313" key="3">
    <source>
        <dbReference type="Proteomes" id="UP001548590"/>
    </source>
</evidence>
<accession>A0ABV2CVK5</accession>
<protein>
    <recommendedName>
        <fullName evidence="4">Hemagglutinin</fullName>
    </recommendedName>
</protein>
<dbReference type="Proteomes" id="UP001548590">
    <property type="component" value="Unassembled WGS sequence"/>
</dbReference>
<evidence type="ECO:0000256" key="1">
    <source>
        <dbReference type="SAM" id="SignalP"/>
    </source>
</evidence>
<feature type="chain" id="PRO_5047261723" description="Hemagglutinin" evidence="1">
    <location>
        <begin position="20"/>
        <end position="578"/>
    </location>
</feature>
<dbReference type="InterPro" id="IPR019501">
    <property type="entry name" value="Peptidase_M30_hyicolysin"/>
</dbReference>
<dbReference type="RefSeq" id="WP_345930251.1">
    <property type="nucleotide sequence ID" value="NZ_JBDIVF010000015.1"/>
</dbReference>
<proteinExistence type="predicted"/>
<keyword evidence="3" id="KW-1185">Reference proteome</keyword>